<evidence type="ECO:0000256" key="1">
    <source>
        <dbReference type="SAM" id="MobiDB-lite"/>
    </source>
</evidence>
<keyword evidence="3" id="KW-1185">Reference proteome</keyword>
<dbReference type="EMBL" id="BTSX01000001">
    <property type="protein sequence ID" value="GMS80986.1"/>
    <property type="molecule type" value="Genomic_DNA"/>
</dbReference>
<feature type="region of interest" description="Disordered" evidence="1">
    <location>
        <begin position="38"/>
        <end position="58"/>
    </location>
</feature>
<comment type="caution">
    <text evidence="2">The sequence shown here is derived from an EMBL/GenBank/DDBJ whole genome shotgun (WGS) entry which is preliminary data.</text>
</comment>
<dbReference type="PANTHER" id="PTHR31063:SF4">
    <property type="entry name" value="IBR DOMAIN-CONTAINING PROTEIN"/>
    <property type="match status" value="1"/>
</dbReference>
<evidence type="ECO:0000313" key="2">
    <source>
        <dbReference type="EMBL" id="GMS80986.1"/>
    </source>
</evidence>
<dbReference type="CDD" id="cd20335">
    <property type="entry name" value="BRcat_RBR"/>
    <property type="match status" value="1"/>
</dbReference>
<dbReference type="AlphaFoldDB" id="A0AAV5SCD9"/>
<dbReference type="Proteomes" id="UP001432027">
    <property type="component" value="Unassembled WGS sequence"/>
</dbReference>
<evidence type="ECO:0000313" key="3">
    <source>
        <dbReference type="Proteomes" id="UP001432027"/>
    </source>
</evidence>
<feature type="non-terminal residue" evidence="2">
    <location>
        <position position="1"/>
    </location>
</feature>
<gene>
    <name evidence="2" type="ORF">PENTCL1PPCAC_3161</name>
</gene>
<dbReference type="PANTHER" id="PTHR31063">
    <property type="entry name" value="PROTEIN CBG08668"/>
    <property type="match status" value="1"/>
</dbReference>
<name>A0AAV5SCD9_9BILA</name>
<protein>
    <recommendedName>
        <fullName evidence="4">IBR domain-containing protein</fullName>
    </recommendedName>
</protein>
<reference evidence="2" key="1">
    <citation type="submission" date="2023-10" db="EMBL/GenBank/DDBJ databases">
        <title>Genome assembly of Pristionchus species.</title>
        <authorList>
            <person name="Yoshida K."/>
            <person name="Sommer R.J."/>
        </authorList>
    </citation>
    <scope>NUCLEOTIDE SEQUENCE</scope>
    <source>
        <strain evidence="2">RS0144</strain>
    </source>
</reference>
<organism evidence="2 3">
    <name type="scientific">Pristionchus entomophagus</name>
    <dbReference type="NCBI Taxonomy" id="358040"/>
    <lineage>
        <taxon>Eukaryota</taxon>
        <taxon>Metazoa</taxon>
        <taxon>Ecdysozoa</taxon>
        <taxon>Nematoda</taxon>
        <taxon>Chromadorea</taxon>
        <taxon>Rhabditida</taxon>
        <taxon>Rhabditina</taxon>
        <taxon>Diplogasteromorpha</taxon>
        <taxon>Diplogasteroidea</taxon>
        <taxon>Neodiplogasteridae</taxon>
        <taxon>Pristionchus</taxon>
    </lineage>
</organism>
<dbReference type="SUPFAM" id="SSF57850">
    <property type="entry name" value="RING/U-box"/>
    <property type="match status" value="1"/>
</dbReference>
<evidence type="ECO:0008006" key="4">
    <source>
        <dbReference type="Google" id="ProtNLM"/>
    </source>
</evidence>
<feature type="compositionally biased region" description="Basic and acidic residues" evidence="1">
    <location>
        <begin position="38"/>
        <end position="56"/>
    </location>
</feature>
<sequence length="790" mass="86828">LCRSFLFSALPLAPRTLQPPMSVQDVFCFDEDTFPGLDRKPSSARRERRVSERKGEAPPSTIVKTFMDTTGLGRRRRARLLTECEDDLAVDVPYSLHRKNRWAECNSAALLGDGGDEMAIAVVERTAAKKGTRLVSAVHYVDREGARRTNASKGKGTTQENLLMEVKEQERPVLLYSLCKTPHSEKAASEKPLQKKTSRRAGAFNMQSDDAYVPSESEEVAVVEEMPVWRRSREPSFCLGDYIVSKEYVCPPTPGSGKERSRESSPCVDMTGYVEVAPEESSAPSALLVAKGTYKTIEIPTGKWTRGAHEQMRALTTSSYYTRWLDANERRLMVDLSTAVCAHCAGRFLLVVVFEKMHNSKNIRMTINCVDDLDLSSLPTSDSLDDILFNTVALAVEKFNDGRPPIEHAAKVNPAMDSTGSLVERNVVLAEHREMSITATSDDFDRILDSEDEDEAALVSGVRCNKCGESRADDLFEMEEDWLCRGCLTQTICAILSNRMIVKLNVPVACHPDSTPLDAFPLFVPLAALNNYMRSLSMAIAEILKGDDLIVECKLCMNLVRLKDGFEATVLACPGCKGVSCLSCGCPPHDPLGCEEFAEWSAKFDAGIEALRVDANYKFARAITCECGQDMVLPQEQKETTCPRCHIAFDAVSLAKKRGGGAVQARSARLVPLPPRTIAKEFAAIAALAHAERVDDRRRAIFERAARKMRTSASAFDAEAALALRAAALHAAEMRAAGAYLAKTRAPRAAAVALAAWEALRTAVQEEKDEKRAMRALEGLKEVLKEAGSI</sequence>
<proteinExistence type="predicted"/>
<accession>A0AAV5SCD9</accession>